<keyword evidence="7" id="KW-1185">Reference proteome</keyword>
<gene>
    <name evidence="8" type="primary">LOC106809039</name>
</gene>
<dbReference type="Gene3D" id="3.90.550.10">
    <property type="entry name" value="Spore Coat Polysaccharide Biosynthesis Protein SpsA, Chain A"/>
    <property type="match status" value="1"/>
</dbReference>
<reference evidence="8" key="1">
    <citation type="submission" date="2025-08" db="UniProtKB">
        <authorList>
            <consortium name="RefSeq"/>
        </authorList>
    </citation>
    <scope>IDENTIFICATION</scope>
</reference>
<comment type="subcellular location">
    <subcellularLocation>
        <location evidence="1">Endoplasmic reticulum membrane</location>
        <topology evidence="1">Single-pass type II membrane protein</topology>
    </subcellularLocation>
</comment>
<dbReference type="Proteomes" id="UP000695022">
    <property type="component" value="Unplaced"/>
</dbReference>
<organism evidence="7 8">
    <name type="scientific">Priapulus caudatus</name>
    <name type="common">Priapulid worm</name>
    <dbReference type="NCBI Taxonomy" id="37621"/>
    <lineage>
        <taxon>Eukaryota</taxon>
        <taxon>Metazoa</taxon>
        <taxon>Ecdysozoa</taxon>
        <taxon>Scalidophora</taxon>
        <taxon>Priapulida</taxon>
        <taxon>Priapulimorpha</taxon>
        <taxon>Priapulimorphida</taxon>
        <taxon>Priapulidae</taxon>
        <taxon>Priapulus</taxon>
    </lineage>
</organism>
<evidence type="ECO:0000256" key="1">
    <source>
        <dbReference type="ARBA" id="ARBA00004648"/>
    </source>
</evidence>
<proteinExistence type="inferred from homology"/>
<evidence type="ECO:0000256" key="3">
    <source>
        <dbReference type="ARBA" id="ARBA00022679"/>
    </source>
</evidence>
<sequence>MTYKRNGFCEQTVPLFPYSIIEGAGKRLIVIKPRRNLVSNRLRLFKDLMTDAVFICDDDTIISESELVRAHTLWRSLPDHLVGFACKSHVHHPNETEEYTYLAKDYDGKYSIILPAPMLLHRDWFTLFNRLPASVYDMMDKYNNCDDIVMNVAVSNATQHPGVCLIARHQEYAKIDSRARQFKGQKSKNTHILYRTRCLNELSAIYGYMPLRYNNNYVTTLLRTKS</sequence>
<dbReference type="PANTHER" id="PTHR48261">
    <property type="entry name" value="ACETYLGLUCOSAMINYLTRANSFERASE"/>
    <property type="match status" value="1"/>
</dbReference>
<evidence type="ECO:0000256" key="5">
    <source>
        <dbReference type="ARBA" id="ARBA00023157"/>
    </source>
</evidence>
<feature type="domain" description="Glycosyl transferase 64" evidence="6">
    <location>
        <begin position="28"/>
        <end position="218"/>
    </location>
</feature>
<evidence type="ECO:0000259" key="6">
    <source>
        <dbReference type="Pfam" id="PF09258"/>
    </source>
</evidence>
<keyword evidence="4" id="KW-0472">Membrane</keyword>
<dbReference type="SUPFAM" id="SSF53448">
    <property type="entry name" value="Nucleotide-diphospho-sugar transferases"/>
    <property type="match status" value="1"/>
</dbReference>
<keyword evidence="3" id="KW-0808">Transferase</keyword>
<evidence type="ECO:0000313" key="8">
    <source>
        <dbReference type="RefSeq" id="XP_014667467.1"/>
    </source>
</evidence>
<protein>
    <submittedName>
        <fullName evidence="8">Exostosin-like 2</fullName>
    </submittedName>
</protein>
<comment type="similarity">
    <text evidence="2">Belongs to the glycosyltransferase 47 family.</text>
</comment>
<dbReference type="RefSeq" id="XP_014667467.1">
    <property type="nucleotide sequence ID" value="XM_014811981.1"/>
</dbReference>
<dbReference type="InterPro" id="IPR015338">
    <property type="entry name" value="GT64_dom"/>
</dbReference>
<dbReference type="Pfam" id="PF09258">
    <property type="entry name" value="Glyco_transf_64"/>
    <property type="match status" value="1"/>
</dbReference>
<keyword evidence="5" id="KW-1015">Disulfide bond</keyword>
<evidence type="ECO:0000313" key="7">
    <source>
        <dbReference type="Proteomes" id="UP000695022"/>
    </source>
</evidence>
<evidence type="ECO:0000256" key="2">
    <source>
        <dbReference type="ARBA" id="ARBA00010271"/>
    </source>
</evidence>
<evidence type="ECO:0000256" key="4">
    <source>
        <dbReference type="ARBA" id="ARBA00023136"/>
    </source>
</evidence>
<accession>A0ABM1E5J6</accession>
<dbReference type="PANTHER" id="PTHR48261:SF2">
    <property type="entry name" value="ACETYLGLUCOSAMINYLTRANSFERASE"/>
    <property type="match status" value="1"/>
</dbReference>
<dbReference type="GeneID" id="106809039"/>
<name>A0ABM1E5J6_PRICU</name>
<dbReference type="InterPro" id="IPR029044">
    <property type="entry name" value="Nucleotide-diphossugar_trans"/>
</dbReference>
<dbReference type="InterPro" id="IPR004263">
    <property type="entry name" value="Exostosin"/>
</dbReference>